<evidence type="ECO:0000256" key="2">
    <source>
        <dbReference type="ARBA" id="ARBA00029447"/>
    </source>
</evidence>
<dbReference type="OrthoDB" id="8523at2157"/>
<protein>
    <submittedName>
        <fullName evidence="5">Methyl-accepting chemotaxis protein</fullName>
    </submittedName>
</protein>
<keyword evidence="1 3" id="KW-0807">Transducer</keyword>
<dbReference type="GO" id="GO:0007165">
    <property type="term" value="P:signal transduction"/>
    <property type="evidence" value="ECO:0007669"/>
    <property type="project" value="UniProtKB-KW"/>
</dbReference>
<dbReference type="Pfam" id="PF00015">
    <property type="entry name" value="MCPsignal"/>
    <property type="match status" value="1"/>
</dbReference>
<evidence type="ECO:0000313" key="6">
    <source>
        <dbReference type="Proteomes" id="UP000290527"/>
    </source>
</evidence>
<dbReference type="Proteomes" id="UP000290527">
    <property type="component" value="Unassembled WGS sequence"/>
</dbReference>
<dbReference type="EMBL" id="BFAX01000001">
    <property type="protein sequence ID" value="GBF36024.1"/>
    <property type="molecule type" value="Genomic_DNA"/>
</dbReference>
<dbReference type="PANTHER" id="PTHR32089:SF112">
    <property type="entry name" value="LYSOZYME-LIKE PROTEIN-RELATED"/>
    <property type="match status" value="1"/>
</dbReference>
<dbReference type="SMART" id="SM00283">
    <property type="entry name" value="MA"/>
    <property type="match status" value="1"/>
</dbReference>
<evidence type="ECO:0000256" key="1">
    <source>
        <dbReference type="ARBA" id="ARBA00023224"/>
    </source>
</evidence>
<evidence type="ECO:0000256" key="3">
    <source>
        <dbReference type="PROSITE-ProRule" id="PRU00284"/>
    </source>
</evidence>
<comment type="caution">
    <text evidence="5">The sequence shown here is derived from an EMBL/GenBank/DDBJ whole genome shotgun (WGS) entry which is preliminary data.</text>
</comment>
<evidence type="ECO:0000313" key="5">
    <source>
        <dbReference type="EMBL" id="GBF36024.1"/>
    </source>
</evidence>
<dbReference type="Gene3D" id="1.10.287.950">
    <property type="entry name" value="Methyl-accepting chemotaxis protein"/>
    <property type="match status" value="1"/>
</dbReference>
<sequence>MKKNLDKDKDNSNLHIVSDIFADAVRIESANKETSKIIYNLVTDISEHFVKNNEMIVENIENLSEIIEDLEKFRDDFLPFFQKLEIFAREFNRLVENLKYISKMSSSINDVAKHTSLIALNASIEAARAGEFGRGFAVVANEIREMANQTMKLTKEIEKFNSEVMRDLEVLKDVLNVIDKTKEGTKMLAKDINEIVEINNRLNKITKDQERFVHDIKSLSGISIAMENFNKMQEKFNRKLGNLLVQLAINEGDKKVVKLR</sequence>
<keyword evidence="6" id="KW-1185">Reference proteome</keyword>
<dbReference type="GO" id="GO:0016020">
    <property type="term" value="C:membrane"/>
    <property type="evidence" value="ECO:0007669"/>
    <property type="project" value="InterPro"/>
</dbReference>
<gene>
    <name evidence="5" type="ORF">MHHB_P0249</name>
</gene>
<proteinExistence type="inferred from homology"/>
<dbReference type="InterPro" id="IPR004089">
    <property type="entry name" value="MCPsignal_dom"/>
</dbReference>
<organism evidence="5 6">
    <name type="scientific">Methanofervidicoccus abyssi</name>
    <dbReference type="NCBI Taxonomy" id="2082189"/>
    <lineage>
        <taxon>Archaea</taxon>
        <taxon>Methanobacteriati</taxon>
        <taxon>Methanobacteriota</taxon>
        <taxon>Methanomada group</taxon>
        <taxon>Methanococci</taxon>
        <taxon>Methanococcales</taxon>
        <taxon>Methanofervidicoccus</taxon>
    </lineage>
</organism>
<dbReference type="PANTHER" id="PTHR32089">
    <property type="entry name" value="METHYL-ACCEPTING CHEMOTAXIS PROTEIN MCPB"/>
    <property type="match status" value="1"/>
</dbReference>
<evidence type="ECO:0000259" key="4">
    <source>
        <dbReference type="PROSITE" id="PS50111"/>
    </source>
</evidence>
<comment type="similarity">
    <text evidence="2">Belongs to the methyl-accepting chemotaxis (MCP) protein family.</text>
</comment>
<accession>A0A401HP36</accession>
<dbReference type="SUPFAM" id="SSF58104">
    <property type="entry name" value="Methyl-accepting chemotaxis protein (MCP) signaling domain"/>
    <property type="match status" value="1"/>
</dbReference>
<feature type="domain" description="Methyl-accepting transducer" evidence="4">
    <location>
        <begin position="91"/>
        <end position="169"/>
    </location>
</feature>
<dbReference type="PROSITE" id="PS50111">
    <property type="entry name" value="CHEMOTAXIS_TRANSDUC_2"/>
    <property type="match status" value="1"/>
</dbReference>
<name>A0A401HP36_9EURY</name>
<dbReference type="RefSeq" id="WP_131006807.1">
    <property type="nucleotide sequence ID" value="NZ_BFAX01000001.1"/>
</dbReference>
<dbReference type="AlphaFoldDB" id="A0A401HP36"/>
<reference evidence="5 6" key="1">
    <citation type="journal article" date="2019" name="Int. J. Syst. Evol. Microbiol.">
        <title>Methanofervidicoccus abyssi gen. nov., sp. nov., a hydrogenotrophic methanogen, isolated from a hydrothermal vent chimney in the Mid-Cayman Spreading Center, the Caribbean Sea.</title>
        <authorList>
            <person name="Sakai S."/>
            <person name="Takaki Y."/>
            <person name="Miyazaki M."/>
            <person name="Ogawara M."/>
            <person name="Yanagawa K."/>
            <person name="Miyazaki J."/>
            <person name="Takai K."/>
        </authorList>
    </citation>
    <scope>NUCLEOTIDE SEQUENCE [LARGE SCALE GENOMIC DNA]</scope>
    <source>
        <strain evidence="5 6">HHB</strain>
    </source>
</reference>